<dbReference type="FunFam" id="1.20.1050.10:FF:000012">
    <property type="entry name" value="Tau class glutathione S-transferase"/>
    <property type="match status" value="1"/>
</dbReference>
<dbReference type="InterPro" id="IPR040079">
    <property type="entry name" value="Glutathione_S-Trfase"/>
</dbReference>
<accession>A0AAV7E2R5</accession>
<dbReference type="PROSITE" id="PS50404">
    <property type="entry name" value="GST_NTER"/>
    <property type="match status" value="1"/>
</dbReference>
<dbReference type="GO" id="GO:0004364">
    <property type="term" value="F:glutathione transferase activity"/>
    <property type="evidence" value="ECO:0007669"/>
    <property type="project" value="UniProtKB-EC"/>
</dbReference>
<dbReference type="SUPFAM" id="SSF52833">
    <property type="entry name" value="Thioredoxin-like"/>
    <property type="match status" value="1"/>
</dbReference>
<dbReference type="GO" id="GO:0005737">
    <property type="term" value="C:cytoplasm"/>
    <property type="evidence" value="ECO:0007669"/>
    <property type="project" value="TreeGrafter"/>
</dbReference>
<dbReference type="CDD" id="cd03058">
    <property type="entry name" value="GST_N_Tau"/>
    <property type="match status" value="1"/>
</dbReference>
<dbReference type="Pfam" id="PF00043">
    <property type="entry name" value="GST_C"/>
    <property type="match status" value="1"/>
</dbReference>
<evidence type="ECO:0000313" key="8">
    <source>
        <dbReference type="Proteomes" id="UP000825729"/>
    </source>
</evidence>
<evidence type="ECO:0000256" key="4">
    <source>
        <dbReference type="RuleBase" id="RU003494"/>
    </source>
</evidence>
<organism evidence="7 8">
    <name type="scientific">Aristolochia fimbriata</name>
    <name type="common">White veined hardy Dutchman's pipe vine</name>
    <dbReference type="NCBI Taxonomy" id="158543"/>
    <lineage>
        <taxon>Eukaryota</taxon>
        <taxon>Viridiplantae</taxon>
        <taxon>Streptophyta</taxon>
        <taxon>Embryophyta</taxon>
        <taxon>Tracheophyta</taxon>
        <taxon>Spermatophyta</taxon>
        <taxon>Magnoliopsida</taxon>
        <taxon>Magnoliidae</taxon>
        <taxon>Piperales</taxon>
        <taxon>Aristolochiaceae</taxon>
        <taxon>Aristolochia</taxon>
    </lineage>
</organism>
<protein>
    <recommendedName>
        <fullName evidence="1">glutathione transferase</fullName>
        <ecNumber evidence="1">2.5.1.18</ecNumber>
    </recommendedName>
</protein>
<dbReference type="Gene3D" id="3.40.30.10">
    <property type="entry name" value="Glutaredoxin"/>
    <property type="match status" value="1"/>
</dbReference>
<evidence type="ECO:0000256" key="3">
    <source>
        <dbReference type="ARBA" id="ARBA00047960"/>
    </source>
</evidence>
<dbReference type="FunFam" id="3.40.30.10:FF:000014">
    <property type="entry name" value="Tau class glutathione S-transferase"/>
    <property type="match status" value="1"/>
</dbReference>
<dbReference type="EC" id="2.5.1.18" evidence="1"/>
<dbReference type="PROSITE" id="PS50405">
    <property type="entry name" value="GST_CTER"/>
    <property type="match status" value="1"/>
</dbReference>
<dbReference type="InterPro" id="IPR045073">
    <property type="entry name" value="Omega/Tau-like"/>
</dbReference>
<dbReference type="SFLD" id="SFLDG00358">
    <property type="entry name" value="Main_(cytGST)"/>
    <property type="match status" value="1"/>
</dbReference>
<dbReference type="Proteomes" id="UP000825729">
    <property type="component" value="Unassembled WGS sequence"/>
</dbReference>
<comment type="catalytic activity">
    <reaction evidence="3">
        <text>RX + glutathione = an S-substituted glutathione + a halide anion + H(+)</text>
        <dbReference type="Rhea" id="RHEA:16437"/>
        <dbReference type="ChEBI" id="CHEBI:15378"/>
        <dbReference type="ChEBI" id="CHEBI:16042"/>
        <dbReference type="ChEBI" id="CHEBI:17792"/>
        <dbReference type="ChEBI" id="CHEBI:57925"/>
        <dbReference type="ChEBI" id="CHEBI:90779"/>
        <dbReference type="EC" id="2.5.1.18"/>
    </reaction>
</comment>
<dbReference type="InterPro" id="IPR036282">
    <property type="entry name" value="Glutathione-S-Trfase_C_sf"/>
</dbReference>
<reference evidence="7 8" key="1">
    <citation type="submission" date="2021-07" db="EMBL/GenBank/DDBJ databases">
        <title>The Aristolochia fimbriata genome: insights into angiosperm evolution, floral development and chemical biosynthesis.</title>
        <authorList>
            <person name="Jiao Y."/>
        </authorList>
    </citation>
    <scope>NUCLEOTIDE SEQUENCE [LARGE SCALE GENOMIC DNA]</scope>
    <source>
        <strain evidence="7">IBCAS-2021</strain>
        <tissue evidence="7">Leaf</tissue>
    </source>
</reference>
<keyword evidence="2" id="KW-0808">Transferase</keyword>
<sequence>MISEPHIFLPPVLFQIQYIFFSIPSPCFDKTHTYLPPSTTDRSSSIAEDIYPRRRDQLIAYITLEKMGEVKLIGAFARPFYFRVQWALKYKGIEFEIFEEDLTNKSPILLQYNPVYKKVPVLVHHGKPIAESLIILDYIEETWPDPPMLPEDPLERATARFWAHFVDVEFWTTMTTILIKEGEEQEKYIEPALQGLATIDQALDGKKFFGGEKIGYTDLVLGWIPYWFPVIEEVSGVKLFEPHRFPSLSAWAQNFMDLPLIYQNLPPRDEFLRYLNQTRETYKS</sequence>
<dbReference type="SFLD" id="SFLDS00019">
    <property type="entry name" value="Glutathione_Transferase_(cytos"/>
    <property type="match status" value="1"/>
</dbReference>
<evidence type="ECO:0000256" key="1">
    <source>
        <dbReference type="ARBA" id="ARBA00012452"/>
    </source>
</evidence>
<dbReference type="SFLD" id="SFLDG01152">
    <property type="entry name" value="Main.3:_Omega-_and_Tau-like"/>
    <property type="match status" value="1"/>
</dbReference>
<evidence type="ECO:0000313" key="7">
    <source>
        <dbReference type="EMBL" id="KAG9443107.1"/>
    </source>
</evidence>
<evidence type="ECO:0000259" key="5">
    <source>
        <dbReference type="PROSITE" id="PS50404"/>
    </source>
</evidence>
<dbReference type="InterPro" id="IPR010987">
    <property type="entry name" value="Glutathione-S-Trfase_C-like"/>
</dbReference>
<evidence type="ECO:0000256" key="2">
    <source>
        <dbReference type="ARBA" id="ARBA00022679"/>
    </source>
</evidence>
<dbReference type="Pfam" id="PF02798">
    <property type="entry name" value="GST_N"/>
    <property type="match status" value="1"/>
</dbReference>
<gene>
    <name evidence="7" type="ORF">H6P81_018961</name>
</gene>
<dbReference type="PANTHER" id="PTHR11260">
    <property type="entry name" value="GLUTATHIONE S-TRANSFERASE, GST, SUPERFAMILY, GST DOMAIN CONTAINING"/>
    <property type="match status" value="1"/>
</dbReference>
<proteinExistence type="inferred from homology"/>
<keyword evidence="8" id="KW-1185">Reference proteome</keyword>
<dbReference type="GO" id="GO:0006749">
    <property type="term" value="P:glutathione metabolic process"/>
    <property type="evidence" value="ECO:0007669"/>
    <property type="project" value="InterPro"/>
</dbReference>
<comment type="caution">
    <text evidence="7">The sequence shown here is derived from an EMBL/GenBank/DDBJ whole genome shotgun (WGS) entry which is preliminary data.</text>
</comment>
<evidence type="ECO:0000259" key="6">
    <source>
        <dbReference type="PROSITE" id="PS50405"/>
    </source>
</evidence>
<dbReference type="InterPro" id="IPR045074">
    <property type="entry name" value="GST_C_Tau"/>
</dbReference>
<dbReference type="PANTHER" id="PTHR11260:SF676">
    <property type="entry name" value="GLUTATHIONE S-TRANSFERASE U8"/>
    <property type="match status" value="1"/>
</dbReference>
<dbReference type="InterPro" id="IPR004045">
    <property type="entry name" value="Glutathione_S-Trfase_N"/>
</dbReference>
<comment type="similarity">
    <text evidence="4">Belongs to the GST superfamily.</text>
</comment>
<dbReference type="Gene3D" id="1.20.1050.10">
    <property type="match status" value="1"/>
</dbReference>
<feature type="domain" description="GST N-terminal" evidence="5">
    <location>
        <begin position="68"/>
        <end position="147"/>
    </location>
</feature>
<dbReference type="AlphaFoldDB" id="A0AAV7E2R5"/>
<name>A0AAV7E2R5_ARIFI</name>
<dbReference type="EMBL" id="JAINDJ010000007">
    <property type="protein sequence ID" value="KAG9443107.1"/>
    <property type="molecule type" value="Genomic_DNA"/>
</dbReference>
<dbReference type="SUPFAM" id="SSF47616">
    <property type="entry name" value="GST C-terminal domain-like"/>
    <property type="match status" value="1"/>
</dbReference>
<dbReference type="InterPro" id="IPR004046">
    <property type="entry name" value="GST_C"/>
</dbReference>
<dbReference type="CDD" id="cd03185">
    <property type="entry name" value="GST_C_Tau"/>
    <property type="match status" value="1"/>
</dbReference>
<feature type="domain" description="GST C-terminal" evidence="6">
    <location>
        <begin position="152"/>
        <end position="275"/>
    </location>
</feature>
<dbReference type="InterPro" id="IPR036249">
    <property type="entry name" value="Thioredoxin-like_sf"/>
</dbReference>